<evidence type="ECO:0000256" key="14">
    <source>
        <dbReference type="ARBA" id="ARBA00051310"/>
    </source>
</evidence>
<dbReference type="FunFam" id="3.40.50.620:FF:000089">
    <property type="entry name" value="Bifunctional coenzyme A synthase"/>
    <property type="match status" value="1"/>
</dbReference>
<keyword evidence="8" id="KW-0548">Nucleotidyltransferase</keyword>
<dbReference type="GO" id="GO:0015937">
    <property type="term" value="P:coenzyme A biosynthetic process"/>
    <property type="evidence" value="ECO:0007669"/>
    <property type="project" value="InterPro"/>
</dbReference>
<dbReference type="SUPFAM" id="SSF52540">
    <property type="entry name" value="P-loop containing nucleoside triphosphate hydrolases"/>
    <property type="match status" value="1"/>
</dbReference>
<dbReference type="FunFam" id="3.40.50.300:FF:000899">
    <property type="entry name" value="Bifunctional coenzyme A synthase"/>
    <property type="match status" value="1"/>
</dbReference>
<dbReference type="EC" id="2.7.1.24" evidence="20"/>
<keyword evidence="5" id="KW-0963">Cytoplasm</keyword>
<keyword evidence="6" id="KW-0597">Phosphoprotein</keyword>
<dbReference type="PANTHER" id="PTHR10695:SF46">
    <property type="entry name" value="BIFUNCTIONAL COENZYME A SYNTHASE-RELATED"/>
    <property type="match status" value="1"/>
</dbReference>
<dbReference type="InterPro" id="IPR014729">
    <property type="entry name" value="Rossmann-like_a/b/a_fold"/>
</dbReference>
<dbReference type="Gene3D" id="3.40.50.620">
    <property type="entry name" value="HUPs"/>
    <property type="match status" value="1"/>
</dbReference>
<comment type="catalytic activity">
    <reaction evidence="15">
        <text>3'-dephospho-CoA + ATP = ADP + CoA + H(+)</text>
        <dbReference type="Rhea" id="RHEA:18245"/>
        <dbReference type="ChEBI" id="CHEBI:15378"/>
        <dbReference type="ChEBI" id="CHEBI:30616"/>
        <dbReference type="ChEBI" id="CHEBI:57287"/>
        <dbReference type="ChEBI" id="CHEBI:57328"/>
        <dbReference type="ChEBI" id="CHEBI:456216"/>
        <dbReference type="EC" id="2.7.1.24"/>
    </reaction>
    <physiologicalReaction direction="left-to-right" evidence="15">
        <dbReference type="Rhea" id="RHEA:18246"/>
    </physiologicalReaction>
</comment>
<comment type="function">
    <text evidence="16">Bifunctional enzyme that catalyzes the fourth and fifth sequential steps of CoA biosynthetic pathway. The fourth reaction is catalyzed by the phosphopantetheine adenylyltransferase, coded by the coaD domain; the fifth reaction is catalyzed by the dephospho-CoA kinase, coded by the coaE domain. May act as a point of CoA biosynthesis regulation.</text>
</comment>
<comment type="subunit">
    <text evidence="3">Monomer.</text>
</comment>
<dbReference type="GO" id="GO:0005759">
    <property type="term" value="C:mitochondrial matrix"/>
    <property type="evidence" value="ECO:0007669"/>
    <property type="project" value="UniProtKB-SubCell"/>
</dbReference>
<evidence type="ECO:0000256" key="1">
    <source>
        <dbReference type="ARBA" id="ARBA00004305"/>
    </source>
</evidence>
<dbReference type="Proteomes" id="UP000678393">
    <property type="component" value="Unassembled WGS sequence"/>
</dbReference>
<dbReference type="EC" id="2.7.7.3" evidence="4"/>
<dbReference type="AlphaFoldDB" id="A0A8S3YKQ8"/>
<keyword evidence="9" id="KW-0547">Nucleotide-binding</keyword>
<dbReference type="GO" id="GO:0005524">
    <property type="term" value="F:ATP binding"/>
    <property type="evidence" value="ECO:0007669"/>
    <property type="project" value="UniProtKB-KW"/>
</dbReference>
<protein>
    <recommendedName>
        <fullName evidence="21">Bifunctional coenzyme A synthase</fullName>
        <ecNumber evidence="20">2.7.1.24</ecNumber>
        <ecNumber evidence="4">2.7.7.3</ecNumber>
    </recommendedName>
</protein>
<evidence type="ECO:0000256" key="10">
    <source>
        <dbReference type="ARBA" id="ARBA00022777"/>
    </source>
</evidence>
<evidence type="ECO:0000313" key="24">
    <source>
        <dbReference type="Proteomes" id="UP000678393"/>
    </source>
</evidence>
<evidence type="ECO:0000259" key="22">
    <source>
        <dbReference type="Pfam" id="PF01467"/>
    </source>
</evidence>
<evidence type="ECO:0000256" key="11">
    <source>
        <dbReference type="ARBA" id="ARBA00022840"/>
    </source>
</evidence>
<keyword evidence="12" id="KW-0496">Mitochondrion</keyword>
<evidence type="ECO:0000256" key="19">
    <source>
        <dbReference type="ARBA" id="ARBA00061673"/>
    </source>
</evidence>
<evidence type="ECO:0000256" key="8">
    <source>
        <dbReference type="ARBA" id="ARBA00022695"/>
    </source>
</evidence>
<dbReference type="EMBL" id="CAJHNH020000388">
    <property type="protein sequence ID" value="CAG5117334.1"/>
    <property type="molecule type" value="Genomic_DNA"/>
</dbReference>
<dbReference type="PROSITE" id="PS51219">
    <property type="entry name" value="DPCK"/>
    <property type="match status" value="1"/>
</dbReference>
<comment type="catalytic activity">
    <reaction evidence="14">
        <text>(R)-4'-phosphopantetheine + ATP + H(+) = 3'-dephospho-CoA + diphosphate</text>
        <dbReference type="Rhea" id="RHEA:19801"/>
        <dbReference type="ChEBI" id="CHEBI:15378"/>
        <dbReference type="ChEBI" id="CHEBI:30616"/>
        <dbReference type="ChEBI" id="CHEBI:33019"/>
        <dbReference type="ChEBI" id="CHEBI:57328"/>
        <dbReference type="ChEBI" id="CHEBI:61723"/>
        <dbReference type="EC" id="2.7.7.3"/>
    </reaction>
    <physiologicalReaction direction="left-to-right" evidence="14">
        <dbReference type="Rhea" id="RHEA:19802"/>
    </physiologicalReaction>
</comment>
<evidence type="ECO:0000256" key="21">
    <source>
        <dbReference type="ARBA" id="ARBA00067394"/>
    </source>
</evidence>
<evidence type="ECO:0000256" key="12">
    <source>
        <dbReference type="ARBA" id="ARBA00023128"/>
    </source>
</evidence>
<dbReference type="Pfam" id="PF01121">
    <property type="entry name" value="CoaE"/>
    <property type="match status" value="1"/>
</dbReference>
<evidence type="ECO:0000256" key="16">
    <source>
        <dbReference type="ARBA" id="ARBA00059677"/>
    </source>
</evidence>
<evidence type="ECO:0000256" key="9">
    <source>
        <dbReference type="ARBA" id="ARBA00022741"/>
    </source>
</evidence>
<keyword evidence="10" id="KW-0418">Kinase</keyword>
<evidence type="ECO:0000256" key="18">
    <source>
        <dbReference type="ARBA" id="ARBA00060696"/>
    </source>
</evidence>
<keyword evidence="13" id="KW-0511">Multifunctional enzyme</keyword>
<gene>
    <name evidence="23" type="ORF">CUNI_LOCUS2892</name>
</gene>
<feature type="domain" description="Cytidyltransferase-like" evidence="22">
    <location>
        <begin position="174"/>
        <end position="318"/>
    </location>
</feature>
<comment type="subcellular location">
    <subcellularLocation>
        <location evidence="2">Cytoplasm</location>
    </subcellularLocation>
    <subcellularLocation>
        <location evidence="1">Mitochondrion matrix</location>
    </subcellularLocation>
</comment>
<dbReference type="NCBIfam" id="TIGR00152">
    <property type="entry name" value="dephospho-CoA kinase"/>
    <property type="match status" value="1"/>
</dbReference>
<evidence type="ECO:0000256" key="2">
    <source>
        <dbReference type="ARBA" id="ARBA00004496"/>
    </source>
</evidence>
<evidence type="ECO:0000256" key="20">
    <source>
        <dbReference type="ARBA" id="ARBA00066359"/>
    </source>
</evidence>
<name>A0A8S3YKQ8_9EUPU</name>
<evidence type="ECO:0000256" key="13">
    <source>
        <dbReference type="ARBA" id="ARBA00023268"/>
    </source>
</evidence>
<sequence>MARSGLLILTQPLSHLKSLIPQVVKEASESVSGTLYICLQPALQDRHVTQDSLLQPVLSTQEMQMLIRDFYMSGSKVCHTLDIRVLLSHICPNLSTFQPVAYSLKKKMSVLLSDSVALQDVWNDDKISLVDVLQTVFKNISPDIQFQLLNTNFSQKVTSSQTSLSVLRTFPNVVVGGTFDYLHAGHKLLLNECCLLCDQKLTVGITDGDRNKKKVLWELIEPYADREKEVVRFVTEVKPGIIMEPVKIFDAFGPTKTDPNLDCIVVSQETKEGAKMVNEERLKLGFSQLEVVVIDLIDDVCHTDDEESKVSSSSIRKRLLGTLLRPLPYRPNIPKTPYRIGVSGGIASGKSNVCSELEKFGAKIINCDLLGHKAYVKGTDAYHAIIKEFGHSVLDDNKEINRRLLGSVVFNDKSKLTTLNSIVWPAIQQLAEEEIEFHRKTGATVVVLEAAVLIEAGWDSMVHEIWATFVPREEAIRRVVERNGLSETEAEKRIDSQISNVERIEKSNVVICSLWEYEVTRRQVQKAWSLLQDRIKPATQNKL</sequence>
<comment type="caution">
    <text evidence="23">The sequence shown here is derived from an EMBL/GenBank/DDBJ whole genome shotgun (WGS) entry which is preliminary data.</text>
</comment>
<dbReference type="Gene3D" id="3.40.50.300">
    <property type="entry name" value="P-loop containing nucleotide triphosphate hydrolases"/>
    <property type="match status" value="1"/>
</dbReference>
<dbReference type="Pfam" id="PF01467">
    <property type="entry name" value="CTP_transf_like"/>
    <property type="match status" value="1"/>
</dbReference>
<dbReference type="NCBIfam" id="NF001985">
    <property type="entry name" value="PRK00777.1"/>
    <property type="match status" value="1"/>
</dbReference>
<dbReference type="GO" id="GO:0004595">
    <property type="term" value="F:pantetheine-phosphate adenylyltransferase activity"/>
    <property type="evidence" value="ECO:0007669"/>
    <property type="project" value="UniProtKB-EC"/>
</dbReference>
<comment type="pathway">
    <text evidence="18">Cofactor biosynthesis; coenzyme A biosynthesis; CoA from (R)-pantothenate: step 5/5.</text>
</comment>
<dbReference type="SUPFAM" id="SSF52374">
    <property type="entry name" value="Nucleotidylyl transferase"/>
    <property type="match status" value="1"/>
</dbReference>
<organism evidence="23 24">
    <name type="scientific">Candidula unifasciata</name>
    <dbReference type="NCBI Taxonomy" id="100452"/>
    <lineage>
        <taxon>Eukaryota</taxon>
        <taxon>Metazoa</taxon>
        <taxon>Spiralia</taxon>
        <taxon>Lophotrochozoa</taxon>
        <taxon>Mollusca</taxon>
        <taxon>Gastropoda</taxon>
        <taxon>Heterobranchia</taxon>
        <taxon>Euthyneura</taxon>
        <taxon>Panpulmonata</taxon>
        <taxon>Eupulmonata</taxon>
        <taxon>Stylommatophora</taxon>
        <taxon>Helicina</taxon>
        <taxon>Helicoidea</taxon>
        <taxon>Geomitridae</taxon>
        <taxon>Candidula</taxon>
    </lineage>
</organism>
<dbReference type="HAMAP" id="MF_00376">
    <property type="entry name" value="Dephospho_CoA_kinase"/>
    <property type="match status" value="1"/>
</dbReference>
<keyword evidence="24" id="KW-1185">Reference proteome</keyword>
<evidence type="ECO:0000256" key="4">
    <source>
        <dbReference type="ARBA" id="ARBA00012392"/>
    </source>
</evidence>
<dbReference type="PANTHER" id="PTHR10695">
    <property type="entry name" value="DEPHOSPHO-COA KINASE-RELATED"/>
    <property type="match status" value="1"/>
</dbReference>
<keyword evidence="11" id="KW-0067">ATP-binding</keyword>
<dbReference type="InterPro" id="IPR004821">
    <property type="entry name" value="Cyt_trans-like"/>
</dbReference>
<accession>A0A8S3YKQ8</accession>
<evidence type="ECO:0000313" key="23">
    <source>
        <dbReference type="EMBL" id="CAG5117334.1"/>
    </source>
</evidence>
<evidence type="ECO:0000256" key="15">
    <source>
        <dbReference type="ARBA" id="ARBA00051912"/>
    </source>
</evidence>
<evidence type="ECO:0000256" key="17">
    <source>
        <dbReference type="ARBA" id="ARBA00060565"/>
    </source>
</evidence>
<dbReference type="GO" id="GO:0004140">
    <property type="term" value="F:dephospho-CoA kinase activity"/>
    <property type="evidence" value="ECO:0007669"/>
    <property type="project" value="UniProtKB-EC"/>
</dbReference>
<dbReference type="InterPro" id="IPR001977">
    <property type="entry name" value="Depp_CoAkinase"/>
</dbReference>
<proteinExistence type="inferred from homology"/>
<keyword evidence="7" id="KW-0808">Transferase</keyword>
<dbReference type="NCBIfam" id="TIGR00125">
    <property type="entry name" value="cyt_tran_rel"/>
    <property type="match status" value="1"/>
</dbReference>
<dbReference type="InterPro" id="IPR027417">
    <property type="entry name" value="P-loop_NTPase"/>
</dbReference>
<evidence type="ECO:0000256" key="7">
    <source>
        <dbReference type="ARBA" id="ARBA00022679"/>
    </source>
</evidence>
<dbReference type="CDD" id="cd02022">
    <property type="entry name" value="DPCK"/>
    <property type="match status" value="1"/>
</dbReference>
<evidence type="ECO:0000256" key="6">
    <source>
        <dbReference type="ARBA" id="ARBA00022553"/>
    </source>
</evidence>
<comment type="pathway">
    <text evidence="17">Cofactor biosynthesis; coenzyme A biosynthesis; CoA from (R)-pantothenate: step 4/5.</text>
</comment>
<comment type="similarity">
    <text evidence="19">In the central section; belongs to the eukaryotic CoaD family.</text>
</comment>
<dbReference type="OrthoDB" id="330671at2759"/>
<evidence type="ECO:0000256" key="5">
    <source>
        <dbReference type="ARBA" id="ARBA00022490"/>
    </source>
</evidence>
<reference evidence="23" key="1">
    <citation type="submission" date="2021-04" db="EMBL/GenBank/DDBJ databases">
        <authorList>
            <consortium name="Molecular Ecology Group"/>
        </authorList>
    </citation>
    <scope>NUCLEOTIDE SEQUENCE</scope>
</reference>
<evidence type="ECO:0000256" key="3">
    <source>
        <dbReference type="ARBA" id="ARBA00011245"/>
    </source>
</evidence>